<accession>A0ABV9MPZ8</accession>
<keyword evidence="1" id="KW-0812">Transmembrane</keyword>
<feature type="transmembrane region" description="Helical" evidence="1">
    <location>
        <begin position="25"/>
        <end position="43"/>
    </location>
</feature>
<proteinExistence type="predicted"/>
<comment type="caution">
    <text evidence="2">The sequence shown here is derived from an EMBL/GenBank/DDBJ whole genome shotgun (WGS) entry which is preliminary data.</text>
</comment>
<evidence type="ECO:0000313" key="2">
    <source>
        <dbReference type="EMBL" id="MFC4718017.1"/>
    </source>
</evidence>
<name>A0ABV9MPZ8_9MICC</name>
<keyword evidence="1" id="KW-1133">Transmembrane helix</keyword>
<reference evidence="3" key="1">
    <citation type="journal article" date="2019" name="Int. J. Syst. Evol. Microbiol.">
        <title>The Global Catalogue of Microorganisms (GCM) 10K type strain sequencing project: providing services to taxonomists for standard genome sequencing and annotation.</title>
        <authorList>
            <consortium name="The Broad Institute Genomics Platform"/>
            <consortium name="The Broad Institute Genome Sequencing Center for Infectious Disease"/>
            <person name="Wu L."/>
            <person name="Ma J."/>
        </authorList>
    </citation>
    <scope>NUCLEOTIDE SEQUENCE [LARGE SCALE GENOMIC DNA]</scope>
    <source>
        <strain evidence="3">CGMCC 1.12849</strain>
    </source>
</reference>
<dbReference type="RefSeq" id="WP_346058918.1">
    <property type="nucleotide sequence ID" value="NZ_BAAAVQ010000015.1"/>
</dbReference>
<keyword evidence="3" id="KW-1185">Reference proteome</keyword>
<protein>
    <submittedName>
        <fullName evidence="2">Uncharacterized protein</fullName>
    </submittedName>
</protein>
<keyword evidence="1" id="KW-0472">Membrane</keyword>
<evidence type="ECO:0000256" key="1">
    <source>
        <dbReference type="SAM" id="Phobius"/>
    </source>
</evidence>
<feature type="transmembrane region" description="Helical" evidence="1">
    <location>
        <begin position="55"/>
        <end position="76"/>
    </location>
</feature>
<feature type="transmembrane region" description="Helical" evidence="1">
    <location>
        <begin position="88"/>
        <end position="104"/>
    </location>
</feature>
<gene>
    <name evidence="2" type="ORF">ACFO7V_18000</name>
</gene>
<sequence length="157" mass="17098">MKVLSKNDHVEAAPRQMTPDVGTRLFAWSATAILTVVLCFVSVLASDNRIGILEWAIWVGALVIASTLLCVILPIWMKKRKSLLRETSLLFIGLCVFDLCWNLVTDSDLATVGELLLGWLALSVPFFLIYSLVAAGVTALVGLCIGRFSTASKRAKS</sequence>
<evidence type="ECO:0000313" key="3">
    <source>
        <dbReference type="Proteomes" id="UP001595884"/>
    </source>
</evidence>
<feature type="transmembrane region" description="Helical" evidence="1">
    <location>
        <begin position="116"/>
        <end position="146"/>
    </location>
</feature>
<dbReference type="Proteomes" id="UP001595884">
    <property type="component" value="Unassembled WGS sequence"/>
</dbReference>
<dbReference type="EMBL" id="JBHSHE010000090">
    <property type="protein sequence ID" value="MFC4718017.1"/>
    <property type="molecule type" value="Genomic_DNA"/>
</dbReference>
<organism evidence="2 3">
    <name type="scientific">Glutamicibacter bergerei</name>
    <dbReference type="NCBI Taxonomy" id="256702"/>
    <lineage>
        <taxon>Bacteria</taxon>
        <taxon>Bacillati</taxon>
        <taxon>Actinomycetota</taxon>
        <taxon>Actinomycetes</taxon>
        <taxon>Micrococcales</taxon>
        <taxon>Micrococcaceae</taxon>
        <taxon>Glutamicibacter</taxon>
    </lineage>
</organism>